<evidence type="ECO:0000256" key="13">
    <source>
        <dbReference type="ARBA" id="ARBA00041418"/>
    </source>
</evidence>
<keyword evidence="5" id="KW-0133">Cell shape</keyword>
<evidence type="ECO:0000256" key="8">
    <source>
        <dbReference type="ARBA" id="ARBA00023136"/>
    </source>
</evidence>
<feature type="transmembrane region" description="Helical" evidence="16">
    <location>
        <begin position="108"/>
        <end position="128"/>
    </location>
</feature>
<comment type="subcellular location">
    <subcellularLocation>
        <location evidence="1">Membrane</location>
        <topology evidence="1">Multi-pass membrane protein</topology>
    </subcellularLocation>
</comment>
<feature type="transmembrane region" description="Helical" evidence="16">
    <location>
        <begin position="217"/>
        <end position="235"/>
    </location>
</feature>
<evidence type="ECO:0000256" key="10">
    <source>
        <dbReference type="ARBA" id="ARBA00033270"/>
    </source>
</evidence>
<keyword evidence="8 16" id="KW-0472">Membrane</keyword>
<evidence type="ECO:0000256" key="16">
    <source>
        <dbReference type="SAM" id="Phobius"/>
    </source>
</evidence>
<evidence type="ECO:0000256" key="2">
    <source>
        <dbReference type="ARBA" id="ARBA00022676"/>
    </source>
</evidence>
<evidence type="ECO:0000256" key="14">
    <source>
        <dbReference type="ARBA" id="ARBA00044770"/>
    </source>
</evidence>
<keyword evidence="2" id="KW-0328">Glycosyltransferase</keyword>
<feature type="transmembrane region" description="Helical" evidence="16">
    <location>
        <begin position="195"/>
        <end position="212"/>
    </location>
</feature>
<dbReference type="EMBL" id="JACXLC010000001">
    <property type="protein sequence ID" value="MBD2842498.1"/>
    <property type="molecule type" value="Genomic_DNA"/>
</dbReference>
<keyword evidence="4 16" id="KW-0812">Transmembrane</keyword>
<comment type="similarity">
    <text evidence="11">Belongs to the SEDS family. FtsW subfamily.</text>
</comment>
<keyword evidence="3" id="KW-0808">Transferase</keyword>
<keyword evidence="7 16" id="KW-1133">Transmembrane helix</keyword>
<name>A0ABR8KP60_9SPHN</name>
<feature type="transmembrane region" description="Helical" evidence="16">
    <location>
        <begin position="148"/>
        <end position="165"/>
    </location>
</feature>
<dbReference type="InterPro" id="IPR001182">
    <property type="entry name" value="FtsW/RodA"/>
</dbReference>
<keyword evidence="18" id="KW-1185">Reference proteome</keyword>
<evidence type="ECO:0000256" key="11">
    <source>
        <dbReference type="ARBA" id="ARBA00038053"/>
    </source>
</evidence>
<reference evidence="17 18" key="1">
    <citation type="submission" date="2020-09" db="EMBL/GenBank/DDBJ databases">
        <authorList>
            <person name="Yoon J.-W."/>
        </authorList>
    </citation>
    <scope>NUCLEOTIDE SEQUENCE [LARGE SCALE GENOMIC DNA]</scope>
    <source>
        <strain evidence="17 18">KMU-140</strain>
    </source>
</reference>
<evidence type="ECO:0000256" key="7">
    <source>
        <dbReference type="ARBA" id="ARBA00022989"/>
    </source>
</evidence>
<feature type="transmembrane region" description="Helical" evidence="16">
    <location>
        <begin position="172"/>
        <end position="189"/>
    </location>
</feature>
<evidence type="ECO:0000256" key="3">
    <source>
        <dbReference type="ARBA" id="ARBA00022679"/>
    </source>
</evidence>
<dbReference type="Pfam" id="PF01098">
    <property type="entry name" value="FTSW_RODA_SPOVE"/>
    <property type="match status" value="1"/>
</dbReference>
<feature type="transmembrane region" description="Helical" evidence="16">
    <location>
        <begin position="84"/>
        <end position="101"/>
    </location>
</feature>
<evidence type="ECO:0000256" key="1">
    <source>
        <dbReference type="ARBA" id="ARBA00004141"/>
    </source>
</evidence>
<dbReference type="PANTHER" id="PTHR30474">
    <property type="entry name" value="CELL CYCLE PROTEIN"/>
    <property type="match status" value="1"/>
</dbReference>
<organism evidence="17 18">
    <name type="scientific">Erythrobacter rubeus</name>
    <dbReference type="NCBI Taxonomy" id="2760803"/>
    <lineage>
        <taxon>Bacteria</taxon>
        <taxon>Pseudomonadati</taxon>
        <taxon>Pseudomonadota</taxon>
        <taxon>Alphaproteobacteria</taxon>
        <taxon>Sphingomonadales</taxon>
        <taxon>Erythrobacteraceae</taxon>
        <taxon>Erythrobacter/Porphyrobacter group</taxon>
        <taxon>Erythrobacter</taxon>
    </lineage>
</organism>
<feature type="transmembrane region" description="Helical" evidence="16">
    <location>
        <begin position="326"/>
        <end position="351"/>
    </location>
</feature>
<evidence type="ECO:0000256" key="4">
    <source>
        <dbReference type="ARBA" id="ARBA00022692"/>
    </source>
</evidence>
<feature type="transmembrane region" description="Helical" evidence="16">
    <location>
        <begin position="41"/>
        <end position="64"/>
    </location>
</feature>
<dbReference type="Proteomes" id="UP000635384">
    <property type="component" value="Unassembled WGS sequence"/>
</dbReference>
<dbReference type="PANTHER" id="PTHR30474:SF2">
    <property type="entry name" value="PEPTIDOGLYCAN GLYCOSYLTRANSFERASE FTSW-RELATED"/>
    <property type="match status" value="1"/>
</dbReference>
<dbReference type="EC" id="2.4.99.28" evidence="14"/>
<proteinExistence type="inferred from homology"/>
<feature type="transmembrane region" description="Helical" evidence="16">
    <location>
        <begin position="363"/>
        <end position="384"/>
    </location>
</feature>
<keyword evidence="6" id="KW-0573">Peptidoglycan synthesis</keyword>
<sequence>MSGAGTFAPTRPDSAGRAGMVSRRAWSEHARIWWREVDKGLLLLVLLLMALGTVAVAAAAPAAAEQLGRRGVTVSEFYYLRQHVMWQALGIVGMIGVSFLDRDSARRLGILAFGGFLFLLFLVPFIGVEKNGARRWLEFGMSLQPSEFLKPGFAIMLAWILSWRLRDQNLPVLTFVTAIMALVAGLLMMQPNLGATILFGGIWFVLVLLAGVSIQRIGALIGLGLVSITAAYFFYDNARYRIDSFLGGGTAFDQVDLAQRTLLAGGWTGSGLWLGIRKMNLPEAHTDYIFSVVGEEFGLLMCGLIVLVYLAIIGKALMRLVDEDNLFALLAGAGLVTQIGGQAFINILVNLQLFPSKGMTLPLISYGGSSTLAVCFTIGLLLAITRRNPFLERESSGLKDLFERPKSGAREDRA</sequence>
<evidence type="ECO:0000256" key="6">
    <source>
        <dbReference type="ARBA" id="ARBA00022984"/>
    </source>
</evidence>
<evidence type="ECO:0000313" key="18">
    <source>
        <dbReference type="Proteomes" id="UP000635384"/>
    </source>
</evidence>
<evidence type="ECO:0000256" key="15">
    <source>
        <dbReference type="ARBA" id="ARBA00049902"/>
    </source>
</evidence>
<dbReference type="RefSeq" id="WP_190787952.1">
    <property type="nucleotide sequence ID" value="NZ_JACXLC010000001.1"/>
</dbReference>
<evidence type="ECO:0000256" key="12">
    <source>
        <dbReference type="ARBA" id="ARBA00041185"/>
    </source>
</evidence>
<gene>
    <name evidence="17" type="ORF">IB285_09540</name>
</gene>
<comment type="caution">
    <text evidence="17">The sequence shown here is derived from an EMBL/GenBank/DDBJ whole genome shotgun (WGS) entry which is preliminary data.</text>
</comment>
<accession>A0ABR8KP60</accession>
<feature type="transmembrane region" description="Helical" evidence="16">
    <location>
        <begin position="297"/>
        <end position="314"/>
    </location>
</feature>
<protein>
    <recommendedName>
        <fullName evidence="12">Probable peptidoglycan glycosyltransferase FtsW</fullName>
        <ecNumber evidence="14">2.4.99.28</ecNumber>
    </recommendedName>
    <alternativeName>
        <fullName evidence="13">Cell division protein FtsW</fullName>
    </alternativeName>
    <alternativeName>
        <fullName evidence="10">Cell wall polymerase</fullName>
    </alternativeName>
    <alternativeName>
        <fullName evidence="9">Peptidoglycan polymerase</fullName>
    </alternativeName>
</protein>
<evidence type="ECO:0000256" key="5">
    <source>
        <dbReference type="ARBA" id="ARBA00022960"/>
    </source>
</evidence>
<evidence type="ECO:0000313" key="17">
    <source>
        <dbReference type="EMBL" id="MBD2842498.1"/>
    </source>
</evidence>
<comment type="catalytic activity">
    <reaction evidence="15">
        <text>[GlcNAc-(1-&gt;4)-Mur2Ac(oyl-L-Ala-gamma-D-Glu-L-Lys-D-Ala-D-Ala)](n)-di-trans,octa-cis-undecaprenyl diphosphate + beta-D-GlcNAc-(1-&gt;4)-Mur2Ac(oyl-L-Ala-gamma-D-Glu-L-Lys-D-Ala-D-Ala)-di-trans,octa-cis-undecaprenyl diphosphate = [GlcNAc-(1-&gt;4)-Mur2Ac(oyl-L-Ala-gamma-D-Glu-L-Lys-D-Ala-D-Ala)](n+1)-di-trans,octa-cis-undecaprenyl diphosphate + di-trans,octa-cis-undecaprenyl diphosphate + H(+)</text>
        <dbReference type="Rhea" id="RHEA:23708"/>
        <dbReference type="Rhea" id="RHEA-COMP:9602"/>
        <dbReference type="Rhea" id="RHEA-COMP:9603"/>
        <dbReference type="ChEBI" id="CHEBI:15378"/>
        <dbReference type="ChEBI" id="CHEBI:58405"/>
        <dbReference type="ChEBI" id="CHEBI:60033"/>
        <dbReference type="ChEBI" id="CHEBI:78435"/>
        <dbReference type="EC" id="2.4.99.28"/>
    </reaction>
</comment>
<evidence type="ECO:0000256" key="9">
    <source>
        <dbReference type="ARBA" id="ARBA00032370"/>
    </source>
</evidence>